<evidence type="ECO:0000256" key="1">
    <source>
        <dbReference type="SAM" id="MobiDB-lite"/>
    </source>
</evidence>
<evidence type="ECO:0000313" key="3">
    <source>
        <dbReference type="EMBL" id="RAL66049.1"/>
    </source>
</evidence>
<dbReference type="GO" id="GO:0032543">
    <property type="term" value="P:mitochondrial translation"/>
    <property type="evidence" value="ECO:0007669"/>
    <property type="project" value="TreeGrafter"/>
</dbReference>
<dbReference type="SUPFAM" id="SSF141000">
    <property type="entry name" value="Glu-tRNAGln amidotransferase C subunit"/>
    <property type="match status" value="1"/>
</dbReference>
<feature type="domain" description="Glutamyl-tRNA amidotransferase complex subunit Gta3" evidence="2">
    <location>
        <begin position="129"/>
        <end position="186"/>
    </location>
</feature>
<evidence type="ECO:0000259" key="2">
    <source>
        <dbReference type="Pfam" id="PF20978"/>
    </source>
</evidence>
<name>A0A395J5V3_9HELO</name>
<dbReference type="GO" id="GO:0030956">
    <property type="term" value="C:glutamyl-tRNA(Gln) amidotransferase complex"/>
    <property type="evidence" value="ECO:0007669"/>
    <property type="project" value="TreeGrafter"/>
</dbReference>
<accession>A0A395J5V3</accession>
<dbReference type="PANTHER" id="PTHR15004">
    <property type="entry name" value="GLUTAMYL-TRNA(GLN) AMIDOTRANSFERASE SUBUNIT C, MITOCHONDRIAL"/>
    <property type="match status" value="1"/>
</dbReference>
<dbReference type="InterPro" id="IPR049545">
    <property type="entry name" value="Gta3_dom"/>
</dbReference>
<gene>
    <name evidence="3" type="ORF">DID88_005710</name>
</gene>
<comment type="caution">
    <text evidence="3">The sequence shown here is derived from an EMBL/GenBank/DDBJ whole genome shotgun (WGS) entry which is preliminary data.</text>
</comment>
<dbReference type="Pfam" id="PF20978">
    <property type="entry name" value="Gta3"/>
    <property type="match status" value="1"/>
</dbReference>
<dbReference type="GO" id="GO:0070681">
    <property type="term" value="P:glutaminyl-tRNAGln biosynthesis via transamidation"/>
    <property type="evidence" value="ECO:0007669"/>
    <property type="project" value="TreeGrafter"/>
</dbReference>
<organism evidence="3 4">
    <name type="scientific">Monilinia fructigena</name>
    <dbReference type="NCBI Taxonomy" id="38457"/>
    <lineage>
        <taxon>Eukaryota</taxon>
        <taxon>Fungi</taxon>
        <taxon>Dikarya</taxon>
        <taxon>Ascomycota</taxon>
        <taxon>Pezizomycotina</taxon>
        <taxon>Leotiomycetes</taxon>
        <taxon>Helotiales</taxon>
        <taxon>Sclerotiniaceae</taxon>
        <taxon>Monilinia</taxon>
    </lineage>
</organism>
<dbReference type="Proteomes" id="UP000249056">
    <property type="component" value="Unassembled WGS sequence"/>
</dbReference>
<dbReference type="InterPro" id="IPR036113">
    <property type="entry name" value="Asp/Glu-ADT_sf_sub_c"/>
</dbReference>
<sequence>MSGSICLRCRASLRYSIASKKSARASITLSRSYSTSEASQGTSTAASVADGIPLSSSKSHERPSVPRSVELHGTRIATPLTLKTENQDLPIRRVSARKHLISDHQEINIDDLLSKPTWSVRSLLPFPNEKPAEEITVKQLHHLCRLSALPLPKTPEEEKKLLDTLHLQLHFLRDIQKVDTEGIEPLRSIRDETLEAEAYESIGLDTEEIKTALQKEEFEGRNKRPKRRTDGVVDTKGVENWDVTATATENVEFGGGKYFIVRSGKGTEEKAVEKNQPVVEREAISDIETQKLEVQDEN</sequence>
<evidence type="ECO:0000313" key="4">
    <source>
        <dbReference type="Proteomes" id="UP000249056"/>
    </source>
</evidence>
<dbReference type="OrthoDB" id="5522061at2759"/>
<feature type="region of interest" description="Disordered" evidence="1">
    <location>
        <begin position="30"/>
        <end position="72"/>
    </location>
</feature>
<feature type="compositionally biased region" description="Basic and acidic residues" evidence="1">
    <location>
        <begin position="58"/>
        <end position="72"/>
    </location>
</feature>
<dbReference type="GO" id="GO:0006450">
    <property type="term" value="P:regulation of translational fidelity"/>
    <property type="evidence" value="ECO:0007669"/>
    <property type="project" value="InterPro"/>
</dbReference>
<protein>
    <recommendedName>
        <fullName evidence="2">Glutamyl-tRNA amidotransferase complex subunit Gta3 domain-containing protein</fullName>
    </recommendedName>
</protein>
<feature type="compositionally biased region" description="Polar residues" evidence="1">
    <location>
        <begin position="30"/>
        <end position="46"/>
    </location>
</feature>
<dbReference type="InterPro" id="IPR003837">
    <property type="entry name" value="GatC"/>
</dbReference>
<proteinExistence type="predicted"/>
<dbReference type="PANTHER" id="PTHR15004:SF0">
    <property type="entry name" value="GLUTAMYL-TRNA(GLN) AMIDOTRANSFERASE SUBUNIT C, MITOCHONDRIAL"/>
    <property type="match status" value="1"/>
</dbReference>
<dbReference type="EMBL" id="QKRW01000008">
    <property type="protein sequence ID" value="RAL66049.1"/>
    <property type="molecule type" value="Genomic_DNA"/>
</dbReference>
<reference evidence="3 4" key="1">
    <citation type="submission" date="2018-06" db="EMBL/GenBank/DDBJ databases">
        <title>Genome Sequence of the Brown Rot Fungal Pathogen Monilinia fructigena.</title>
        <authorList>
            <person name="Landi L."/>
            <person name="De Miccolis Angelini R.M."/>
            <person name="Pollastro S."/>
            <person name="Abate D."/>
            <person name="Faretra F."/>
            <person name="Romanazzi G."/>
        </authorList>
    </citation>
    <scope>NUCLEOTIDE SEQUENCE [LARGE SCALE GENOMIC DNA]</scope>
    <source>
        <strain evidence="3 4">Mfrg269</strain>
    </source>
</reference>
<dbReference type="AlphaFoldDB" id="A0A395J5V3"/>
<dbReference type="GO" id="GO:0005739">
    <property type="term" value="C:mitochondrion"/>
    <property type="evidence" value="ECO:0007669"/>
    <property type="project" value="TreeGrafter"/>
</dbReference>
<keyword evidence="4" id="KW-1185">Reference proteome</keyword>